<dbReference type="OrthoDB" id="9800498at2"/>
<evidence type="ECO:0000256" key="4">
    <source>
        <dbReference type="ARBA" id="ARBA00022475"/>
    </source>
</evidence>
<evidence type="ECO:0000256" key="1">
    <source>
        <dbReference type="ARBA" id="ARBA00004651"/>
    </source>
</evidence>
<dbReference type="GO" id="GO:0005886">
    <property type="term" value="C:plasma membrane"/>
    <property type="evidence" value="ECO:0007669"/>
    <property type="project" value="UniProtKB-SubCell"/>
</dbReference>
<evidence type="ECO:0000256" key="7">
    <source>
        <dbReference type="ARBA" id="ARBA00023136"/>
    </source>
</evidence>
<dbReference type="Proteomes" id="UP000236311">
    <property type="component" value="Unassembled WGS sequence"/>
</dbReference>
<evidence type="ECO:0000256" key="8">
    <source>
        <dbReference type="SAM" id="Phobius"/>
    </source>
</evidence>
<protein>
    <submittedName>
        <fullName evidence="9">Na(+)/H(+) antiporter subunit E1</fullName>
    </submittedName>
</protein>
<accession>A0A2K4ZB76</accession>
<proteinExistence type="inferred from homology"/>
<dbReference type="GO" id="GO:0008324">
    <property type="term" value="F:monoatomic cation transmembrane transporter activity"/>
    <property type="evidence" value="ECO:0007669"/>
    <property type="project" value="InterPro"/>
</dbReference>
<keyword evidence="4" id="KW-1003">Cell membrane</keyword>
<keyword evidence="3" id="KW-0813">Transport</keyword>
<dbReference type="Pfam" id="PF01899">
    <property type="entry name" value="MNHE"/>
    <property type="match status" value="1"/>
</dbReference>
<comment type="similarity">
    <text evidence="2">Belongs to the CPA3 antiporters (TC 2.A.63) subunit E family.</text>
</comment>
<gene>
    <name evidence="9" type="primary">mnhE1</name>
    <name evidence="9" type="ORF">AMURIS_00414</name>
</gene>
<dbReference type="GO" id="GO:0015297">
    <property type="term" value="F:antiporter activity"/>
    <property type="evidence" value="ECO:0007669"/>
    <property type="project" value="UniProtKB-KW"/>
</dbReference>
<feature type="transmembrane region" description="Helical" evidence="8">
    <location>
        <begin position="53"/>
        <end position="79"/>
    </location>
</feature>
<reference evidence="9 10" key="1">
    <citation type="submission" date="2018-01" db="EMBL/GenBank/DDBJ databases">
        <authorList>
            <person name="Gaut B.S."/>
            <person name="Morton B.R."/>
            <person name="Clegg M.T."/>
            <person name="Duvall M.R."/>
        </authorList>
    </citation>
    <scope>NUCLEOTIDE SEQUENCE [LARGE SCALE GENOMIC DNA]</scope>
    <source>
        <strain evidence="9">GP69</strain>
    </source>
</reference>
<evidence type="ECO:0000313" key="10">
    <source>
        <dbReference type="Proteomes" id="UP000236311"/>
    </source>
</evidence>
<organism evidence="9 10">
    <name type="scientific">Acetatifactor muris</name>
    <dbReference type="NCBI Taxonomy" id="879566"/>
    <lineage>
        <taxon>Bacteria</taxon>
        <taxon>Bacillati</taxon>
        <taxon>Bacillota</taxon>
        <taxon>Clostridia</taxon>
        <taxon>Lachnospirales</taxon>
        <taxon>Lachnospiraceae</taxon>
        <taxon>Acetatifactor</taxon>
    </lineage>
</organism>
<evidence type="ECO:0000256" key="5">
    <source>
        <dbReference type="ARBA" id="ARBA00022692"/>
    </source>
</evidence>
<evidence type="ECO:0000256" key="6">
    <source>
        <dbReference type="ARBA" id="ARBA00022989"/>
    </source>
</evidence>
<dbReference type="EMBL" id="OFSM01000002">
    <property type="protein sequence ID" value="SOY27710.1"/>
    <property type="molecule type" value="Genomic_DNA"/>
</dbReference>
<dbReference type="PIRSF" id="PIRSF019239">
    <property type="entry name" value="MrpE"/>
    <property type="match status" value="1"/>
</dbReference>
<keyword evidence="10" id="KW-1185">Reference proteome</keyword>
<dbReference type="InterPro" id="IPR002758">
    <property type="entry name" value="Cation_antiport_E"/>
</dbReference>
<keyword evidence="7 8" id="KW-0472">Membrane</keyword>
<evidence type="ECO:0000313" key="9">
    <source>
        <dbReference type="EMBL" id="SOY27710.1"/>
    </source>
</evidence>
<evidence type="ECO:0000256" key="3">
    <source>
        <dbReference type="ARBA" id="ARBA00022449"/>
    </source>
</evidence>
<keyword evidence="6 8" id="KW-1133">Transmembrane helix</keyword>
<sequence length="159" mass="18200">MLLVYFLLWVIFNGSFTLEICVFGLVIAGVLLGFSCRFMDYSLAKERKIYRHIFGFCGYCVLLVKEIVKANFGAMHLILTQREEIEPVLVTFHSDLKTQVGKVLLANAITLTPGTITVTLEDSEYRVHCLDRDLAEGLNESEFARYIRKLEEEKQVRKG</sequence>
<name>A0A2K4ZB76_9FIRM</name>
<keyword evidence="3" id="KW-0050">Antiport</keyword>
<evidence type="ECO:0000256" key="2">
    <source>
        <dbReference type="ARBA" id="ARBA00006228"/>
    </source>
</evidence>
<comment type="subcellular location">
    <subcellularLocation>
        <location evidence="1">Cell membrane</location>
        <topology evidence="1">Multi-pass membrane protein</topology>
    </subcellularLocation>
</comment>
<dbReference type="PANTHER" id="PTHR34584:SF1">
    <property type="entry name" value="NA(+)_H(+) ANTIPORTER SUBUNIT E1"/>
    <property type="match status" value="1"/>
</dbReference>
<keyword evidence="5 8" id="KW-0812">Transmembrane</keyword>
<dbReference type="PANTHER" id="PTHR34584">
    <property type="entry name" value="NA(+)/H(+) ANTIPORTER SUBUNIT E1"/>
    <property type="match status" value="1"/>
</dbReference>
<dbReference type="RefSeq" id="WP_103237831.1">
    <property type="nucleotide sequence ID" value="NZ_JANJZD010000002.1"/>
</dbReference>
<feature type="transmembrane region" description="Helical" evidence="8">
    <location>
        <begin position="6"/>
        <end position="32"/>
    </location>
</feature>
<dbReference type="AlphaFoldDB" id="A0A2K4ZB76"/>